<evidence type="ECO:0000313" key="2">
    <source>
        <dbReference type="EMBL" id="CAD2158690.1"/>
    </source>
</evidence>
<dbReference type="Gene3D" id="1.20.5.300">
    <property type="match status" value="1"/>
</dbReference>
<name>A0A6V7UHZ6_MELEN</name>
<dbReference type="Proteomes" id="UP000580250">
    <property type="component" value="Unassembled WGS sequence"/>
</dbReference>
<evidence type="ECO:0000259" key="1">
    <source>
        <dbReference type="Pfam" id="PF16526"/>
    </source>
</evidence>
<organism evidence="2 3">
    <name type="scientific">Meloidogyne enterolobii</name>
    <name type="common">Root-knot nematode worm</name>
    <name type="synonym">Meloidogyne mayaguensis</name>
    <dbReference type="NCBI Taxonomy" id="390850"/>
    <lineage>
        <taxon>Eukaryota</taxon>
        <taxon>Metazoa</taxon>
        <taxon>Ecdysozoa</taxon>
        <taxon>Nematoda</taxon>
        <taxon>Chromadorea</taxon>
        <taxon>Rhabditida</taxon>
        <taxon>Tylenchina</taxon>
        <taxon>Tylenchomorpha</taxon>
        <taxon>Tylenchoidea</taxon>
        <taxon>Meloidogynidae</taxon>
        <taxon>Meloidogyninae</taxon>
        <taxon>Meloidogyne</taxon>
    </lineage>
</organism>
<protein>
    <recommendedName>
        <fullName evidence="1">Cyclic nucleotide-gated channel C-terminal leucine zipper domain-containing protein</fullName>
    </recommendedName>
</protein>
<comment type="caution">
    <text evidence="2">The sequence shown here is derived from an EMBL/GenBank/DDBJ whole genome shotgun (WGS) entry which is preliminary data.</text>
</comment>
<gene>
    <name evidence="2" type="ORF">MENT_LOCUS13307</name>
</gene>
<dbReference type="OrthoDB" id="421226at2759"/>
<reference evidence="2 3" key="1">
    <citation type="submission" date="2020-08" db="EMBL/GenBank/DDBJ databases">
        <authorList>
            <person name="Koutsovoulos G."/>
            <person name="Danchin GJ E."/>
        </authorList>
    </citation>
    <scope>NUCLEOTIDE SEQUENCE [LARGE SCALE GENOMIC DNA]</scope>
</reference>
<evidence type="ECO:0000313" key="3">
    <source>
        <dbReference type="Proteomes" id="UP000580250"/>
    </source>
</evidence>
<sequence>METDAQQMFDRLDILISLREYPEARKILINKGRELLRKDNLLDENAPEEQKSAEEMTEELQSSVRILQIRVARLLAEHTNTETKLRERISYLESKLRKYAVLAKEKEAQLEDENSNQFEDEGN</sequence>
<dbReference type="EMBL" id="CAJEWN010000071">
    <property type="protein sequence ID" value="CAD2158690.1"/>
    <property type="molecule type" value="Genomic_DNA"/>
</dbReference>
<dbReference type="InterPro" id="IPR032406">
    <property type="entry name" value="CLZ_dom"/>
</dbReference>
<dbReference type="Pfam" id="PF16526">
    <property type="entry name" value="CLZ"/>
    <property type="match status" value="1"/>
</dbReference>
<accession>A0A6V7UHZ6</accession>
<proteinExistence type="predicted"/>
<feature type="domain" description="Cyclic nucleotide-gated channel C-terminal leucine zipper" evidence="1">
    <location>
        <begin position="28"/>
        <end position="95"/>
    </location>
</feature>
<dbReference type="AlphaFoldDB" id="A0A6V7UHZ6"/>